<proteinExistence type="inferred from homology"/>
<dbReference type="InterPro" id="IPR050486">
    <property type="entry name" value="Mannose-1P_guanyltransferase"/>
</dbReference>
<evidence type="ECO:0000256" key="1">
    <source>
        <dbReference type="ARBA" id="ARBA00007274"/>
    </source>
</evidence>
<protein>
    <submittedName>
        <fullName evidence="4">Nucleotidyltransferase</fullName>
    </submittedName>
</protein>
<reference evidence="5" key="1">
    <citation type="submission" date="2017-11" db="EMBL/GenBank/DDBJ databases">
        <title>Complete Genome Sequence of Kyrpidia sp. Strain EA-1, a thermophilic, hydrogen-oxidizing Bacterium, isolated from the Azores.</title>
        <authorList>
            <person name="Reiner J.E."/>
            <person name="Lapp C.J."/>
            <person name="Bunk B."/>
            <person name="Gescher J."/>
        </authorList>
    </citation>
    <scope>NUCLEOTIDE SEQUENCE [LARGE SCALE GENOMIC DNA]</scope>
    <source>
        <strain evidence="5">EA-1</strain>
    </source>
</reference>
<evidence type="ECO:0000313" key="5">
    <source>
        <dbReference type="Proteomes" id="UP000231932"/>
    </source>
</evidence>
<dbReference type="SUPFAM" id="SSF51161">
    <property type="entry name" value="Trimeric LpxA-like enzymes"/>
    <property type="match status" value="1"/>
</dbReference>
<gene>
    <name evidence="4" type="ORF">CVV65_04890</name>
</gene>
<dbReference type="InterPro" id="IPR005835">
    <property type="entry name" value="NTP_transferase_dom"/>
</dbReference>
<evidence type="ECO:0000313" key="4">
    <source>
        <dbReference type="EMBL" id="ATY84368.1"/>
    </source>
</evidence>
<dbReference type="AlphaFoldDB" id="A0A2K8N4V5"/>
<organism evidence="4 5">
    <name type="scientific">Kyrpidia spormannii</name>
    <dbReference type="NCBI Taxonomy" id="2055160"/>
    <lineage>
        <taxon>Bacteria</taxon>
        <taxon>Bacillati</taxon>
        <taxon>Bacillota</taxon>
        <taxon>Bacilli</taxon>
        <taxon>Bacillales</taxon>
        <taxon>Alicyclobacillaceae</taxon>
        <taxon>Kyrpidia</taxon>
    </lineage>
</organism>
<dbReference type="Proteomes" id="UP000231932">
    <property type="component" value="Chromosome"/>
</dbReference>
<accession>A0A2K8N4V5</accession>
<dbReference type="Gene3D" id="2.160.10.10">
    <property type="entry name" value="Hexapeptide repeat proteins"/>
    <property type="match status" value="1"/>
</dbReference>
<evidence type="ECO:0000259" key="3">
    <source>
        <dbReference type="Pfam" id="PF25087"/>
    </source>
</evidence>
<keyword evidence="4" id="KW-0808">Transferase</keyword>
<dbReference type="InterPro" id="IPR029044">
    <property type="entry name" value="Nucleotide-diphossugar_trans"/>
</dbReference>
<dbReference type="KEGG" id="kyr:CVV65_04890"/>
<dbReference type="SUPFAM" id="SSF53448">
    <property type="entry name" value="Nucleotide-diphospho-sugar transferases"/>
    <property type="match status" value="1"/>
</dbReference>
<dbReference type="Gene3D" id="3.90.550.10">
    <property type="entry name" value="Spore Coat Polysaccharide Biosynthesis Protein SpsA, Chain A"/>
    <property type="match status" value="1"/>
</dbReference>
<sequence length="366" mass="40006">MICYLLVSASPRMTQGGRERVKALVLAGGKGTRLRPLTDKLPKPMVPVANRPQLEHLLLLLRRHGIDEVVITLGYCGQEIEDYFGDGSRLDLRIAYEREESLLGTGGAIVQAKHHFDDSFLVCNADIVTDLNISALVHFHLERNALVTIATTWVEDPTPYGLVESDAKGRIQRFLEKPSLEEVTTNYINAGLYVLEPDALEWFPLRTPLSIEREVFPKLLERGKALYAYNSDNYWIDMGTPEKYILLHRHLLSRTAELPGCAFPASGVAVDKTTKIFAGARVIGPVLIGPRAQILPGATVGPFAVIGANTHVGPGAVVRDSVLWDGVQVGAGAELISTVVGQGTTVPPSVRFVQRAVTAETVTQER</sequence>
<dbReference type="PANTHER" id="PTHR22572">
    <property type="entry name" value="SUGAR-1-PHOSPHATE GUANYL TRANSFERASE"/>
    <property type="match status" value="1"/>
</dbReference>
<dbReference type="InterPro" id="IPR011004">
    <property type="entry name" value="Trimer_LpxA-like_sf"/>
</dbReference>
<dbReference type="CDD" id="cd04181">
    <property type="entry name" value="NTP_transferase"/>
    <property type="match status" value="1"/>
</dbReference>
<evidence type="ECO:0000259" key="2">
    <source>
        <dbReference type="Pfam" id="PF00483"/>
    </source>
</evidence>
<dbReference type="Pfam" id="PF25087">
    <property type="entry name" value="GMPPB_C"/>
    <property type="match status" value="1"/>
</dbReference>
<name>A0A2K8N4V5_9BACL</name>
<dbReference type="GO" id="GO:0016740">
    <property type="term" value="F:transferase activity"/>
    <property type="evidence" value="ECO:0007669"/>
    <property type="project" value="UniProtKB-KW"/>
</dbReference>
<comment type="similarity">
    <text evidence="1">Belongs to the transferase hexapeptide repeat family.</text>
</comment>
<feature type="domain" description="Nucleotidyl transferase" evidence="2">
    <location>
        <begin position="22"/>
        <end position="252"/>
    </location>
</feature>
<keyword evidence="5" id="KW-1185">Reference proteome</keyword>
<dbReference type="EMBL" id="CP024955">
    <property type="protein sequence ID" value="ATY84368.1"/>
    <property type="molecule type" value="Genomic_DNA"/>
</dbReference>
<feature type="domain" description="Mannose-1-phosphate guanyltransferase C-terminal" evidence="3">
    <location>
        <begin position="282"/>
        <end position="363"/>
    </location>
</feature>
<dbReference type="Pfam" id="PF00483">
    <property type="entry name" value="NTP_transferase"/>
    <property type="match status" value="1"/>
</dbReference>
<dbReference type="InterPro" id="IPR056729">
    <property type="entry name" value="GMPPB_C"/>
</dbReference>